<keyword evidence="3" id="KW-1185">Reference proteome</keyword>
<organism evidence="2 3">
    <name type="scientific">Planosporangium flavigriseum</name>
    <dbReference type="NCBI Taxonomy" id="373681"/>
    <lineage>
        <taxon>Bacteria</taxon>
        <taxon>Bacillati</taxon>
        <taxon>Actinomycetota</taxon>
        <taxon>Actinomycetes</taxon>
        <taxon>Micromonosporales</taxon>
        <taxon>Micromonosporaceae</taxon>
        <taxon>Planosporangium</taxon>
    </lineage>
</organism>
<name>A0A8J3PNC9_9ACTN</name>
<gene>
    <name evidence="2" type="ORF">Pfl04_48750</name>
</gene>
<protein>
    <submittedName>
        <fullName evidence="2">Uncharacterized protein</fullName>
    </submittedName>
</protein>
<dbReference type="AlphaFoldDB" id="A0A8J3PNC9"/>
<evidence type="ECO:0000256" key="1">
    <source>
        <dbReference type="SAM" id="MobiDB-lite"/>
    </source>
</evidence>
<proteinExistence type="predicted"/>
<dbReference type="EMBL" id="BONU01000057">
    <property type="protein sequence ID" value="GIG76471.1"/>
    <property type="molecule type" value="Genomic_DNA"/>
</dbReference>
<accession>A0A8J3PNC9</accession>
<dbReference type="RefSeq" id="WP_168080086.1">
    <property type="nucleotide sequence ID" value="NZ_BAAAQJ010000010.1"/>
</dbReference>
<sequence length="101" mass="11026">MTRRPTLLGDVAELRNVLSAMGEWEAAGEGLDSAQDRRRFVDHLDEDTADELAGLALTNLARAVLQAKAAADETQPTSQETFPAPPAQRSWQRYGHRPVAA</sequence>
<reference evidence="2" key="1">
    <citation type="submission" date="2021-01" db="EMBL/GenBank/DDBJ databases">
        <title>Whole genome shotgun sequence of Planosporangium flavigriseum NBRC 105377.</title>
        <authorList>
            <person name="Komaki H."/>
            <person name="Tamura T."/>
        </authorList>
    </citation>
    <scope>NUCLEOTIDE SEQUENCE</scope>
    <source>
        <strain evidence="2">NBRC 105377</strain>
    </source>
</reference>
<feature type="region of interest" description="Disordered" evidence="1">
    <location>
        <begin position="68"/>
        <end position="101"/>
    </location>
</feature>
<evidence type="ECO:0000313" key="3">
    <source>
        <dbReference type="Proteomes" id="UP000653674"/>
    </source>
</evidence>
<comment type="caution">
    <text evidence="2">The sequence shown here is derived from an EMBL/GenBank/DDBJ whole genome shotgun (WGS) entry which is preliminary data.</text>
</comment>
<evidence type="ECO:0000313" key="2">
    <source>
        <dbReference type="EMBL" id="GIG76471.1"/>
    </source>
</evidence>
<dbReference type="Proteomes" id="UP000653674">
    <property type="component" value="Unassembled WGS sequence"/>
</dbReference>